<dbReference type="EnsemblPlants" id="Kaladp0011s0082.1.v1.1">
    <property type="protein sequence ID" value="Kaladp0011s0082.1.v1.1"/>
    <property type="gene ID" value="Kaladp0011s0082.v1.1"/>
</dbReference>
<dbReference type="PANTHER" id="PTHR33728:SF3">
    <property type="entry name" value="MULTIDRUG RESISTANCE PROTEIN"/>
    <property type="match status" value="1"/>
</dbReference>
<keyword evidence="4" id="KW-1185">Reference proteome</keyword>
<dbReference type="OMA" id="NIYTTPD"/>
<name>A0A7N0SWU2_KALFE</name>
<dbReference type="Proteomes" id="UP000594263">
    <property type="component" value="Unplaced"/>
</dbReference>
<evidence type="ECO:0000256" key="2">
    <source>
        <dbReference type="SAM" id="Phobius"/>
    </source>
</evidence>
<keyword evidence="2" id="KW-1133">Transmembrane helix</keyword>
<feature type="region of interest" description="Disordered" evidence="1">
    <location>
        <begin position="66"/>
        <end position="95"/>
    </location>
</feature>
<feature type="region of interest" description="Disordered" evidence="1">
    <location>
        <begin position="1"/>
        <end position="33"/>
    </location>
</feature>
<dbReference type="PANTHER" id="PTHR33728">
    <property type="entry name" value="CTTNBP 2 AMINO-TERMINAL-LIKE PROTEIN"/>
    <property type="match status" value="1"/>
</dbReference>
<sequence length="147" mass="16158">MSGAGSERERPWNIYTASDPNPPQLADSPPHRDLDTPMNAISFGFVATAILISMFLIMAIFEHLFKPTQPDPHAPPSSSMHKPPITSEPDTALSMSGFSVMMPGQRAPTHIAKLAPFPAPCSREGVIWPKHDHHHHQQQQQLQASPT</sequence>
<evidence type="ECO:0000256" key="1">
    <source>
        <dbReference type="SAM" id="MobiDB-lite"/>
    </source>
</evidence>
<proteinExistence type="predicted"/>
<evidence type="ECO:0000313" key="4">
    <source>
        <dbReference type="Proteomes" id="UP000594263"/>
    </source>
</evidence>
<reference evidence="3" key="1">
    <citation type="submission" date="2021-01" db="UniProtKB">
        <authorList>
            <consortium name="EnsemblPlants"/>
        </authorList>
    </citation>
    <scope>IDENTIFICATION</scope>
</reference>
<protein>
    <submittedName>
        <fullName evidence="3">Uncharacterized protein</fullName>
    </submittedName>
</protein>
<accession>A0A7N0SWU2</accession>
<keyword evidence="2" id="KW-0812">Transmembrane</keyword>
<feature type="region of interest" description="Disordered" evidence="1">
    <location>
        <begin position="125"/>
        <end position="147"/>
    </location>
</feature>
<dbReference type="Gramene" id="Kaladp0011s0082.1.v1.1">
    <property type="protein sequence ID" value="Kaladp0011s0082.1.v1.1"/>
    <property type="gene ID" value="Kaladp0011s0082.v1.1"/>
</dbReference>
<evidence type="ECO:0000313" key="3">
    <source>
        <dbReference type="EnsemblPlants" id="Kaladp0011s0082.1.v1.1"/>
    </source>
</evidence>
<feature type="compositionally biased region" description="Basic and acidic residues" evidence="1">
    <location>
        <begin position="1"/>
        <end position="11"/>
    </location>
</feature>
<feature type="transmembrane region" description="Helical" evidence="2">
    <location>
        <begin position="40"/>
        <end position="61"/>
    </location>
</feature>
<organism evidence="3 4">
    <name type="scientific">Kalanchoe fedtschenkoi</name>
    <name type="common">Lavender scallops</name>
    <name type="synonym">South American air plant</name>
    <dbReference type="NCBI Taxonomy" id="63787"/>
    <lineage>
        <taxon>Eukaryota</taxon>
        <taxon>Viridiplantae</taxon>
        <taxon>Streptophyta</taxon>
        <taxon>Embryophyta</taxon>
        <taxon>Tracheophyta</taxon>
        <taxon>Spermatophyta</taxon>
        <taxon>Magnoliopsida</taxon>
        <taxon>eudicotyledons</taxon>
        <taxon>Gunneridae</taxon>
        <taxon>Pentapetalae</taxon>
        <taxon>Saxifragales</taxon>
        <taxon>Crassulaceae</taxon>
        <taxon>Kalanchoe</taxon>
    </lineage>
</organism>
<keyword evidence="2" id="KW-0472">Membrane</keyword>
<dbReference type="AlphaFoldDB" id="A0A7N0SWU2"/>